<evidence type="ECO:0000256" key="2">
    <source>
        <dbReference type="ARBA" id="ARBA00022840"/>
    </source>
</evidence>
<dbReference type="PANTHER" id="PTHR43038:SF3">
    <property type="entry name" value="ABC TRANSPORTER G FAMILY MEMBER 20 ISOFORM X1"/>
    <property type="match status" value="1"/>
</dbReference>
<feature type="domain" description="ABC transporter" evidence="3">
    <location>
        <begin position="4"/>
        <end position="231"/>
    </location>
</feature>
<dbReference type="SUPFAM" id="SSF52540">
    <property type="entry name" value="P-loop containing nucleoside triphosphate hydrolases"/>
    <property type="match status" value="1"/>
</dbReference>
<dbReference type="PANTHER" id="PTHR43038">
    <property type="entry name" value="ATP-BINDING CASSETTE, SUB-FAMILY H, MEMBER 1"/>
    <property type="match status" value="1"/>
</dbReference>
<keyword evidence="5" id="KW-1185">Reference proteome</keyword>
<proteinExistence type="predicted"/>
<evidence type="ECO:0000256" key="1">
    <source>
        <dbReference type="ARBA" id="ARBA00022741"/>
    </source>
</evidence>
<keyword evidence="2 4" id="KW-0067">ATP-binding</keyword>
<dbReference type="InterPro" id="IPR027417">
    <property type="entry name" value="P-loop_NTPase"/>
</dbReference>
<dbReference type="Gene3D" id="3.40.50.300">
    <property type="entry name" value="P-loop containing nucleotide triphosphate hydrolases"/>
    <property type="match status" value="1"/>
</dbReference>
<dbReference type="EMBL" id="LN650648">
    <property type="protein sequence ID" value="CEI72445.1"/>
    <property type="molecule type" value="Genomic_DNA"/>
</dbReference>
<name>A0A2P2BQ31_9FIRM</name>
<dbReference type="RefSeq" id="WP_166505111.1">
    <property type="nucleotide sequence ID" value="NZ_JAKNTL010000007.1"/>
</dbReference>
<dbReference type="Pfam" id="PF00005">
    <property type="entry name" value="ABC_tran"/>
    <property type="match status" value="1"/>
</dbReference>
<dbReference type="InterPro" id="IPR003439">
    <property type="entry name" value="ABC_transporter-like_ATP-bd"/>
</dbReference>
<keyword evidence="1" id="KW-0547">Nucleotide-binding</keyword>
<dbReference type="PROSITE" id="PS50893">
    <property type="entry name" value="ABC_TRANSPORTER_2"/>
    <property type="match status" value="1"/>
</dbReference>
<sequence length="239" mass="26567">MNIVEVSNISKKLSKSIILDDLSLDIKKGEIVGLIGPSGAGKTTFVKAIIGMEKIDSGFIKVFNKPIPNLDVLQNIGYMAQSDALYEDLSAKENLDFFGKIFGLNKSKIKERIDYTSKLVNLENHLSKKVKSFSGGMKRRLSLAISLIQDPALLILDEPTVGIDPRLRFDIWNELYNLKNEGKSIIVTTHVMDEAVKCDRLALIRDGKIIATGTPNNLIKEFEVNTIEEIFLKLGGETK</sequence>
<dbReference type="AlphaFoldDB" id="A0A2P2BQ31"/>
<accession>A0A2P2BQ31</accession>
<dbReference type="GO" id="GO:0016887">
    <property type="term" value="F:ATP hydrolysis activity"/>
    <property type="evidence" value="ECO:0007669"/>
    <property type="project" value="InterPro"/>
</dbReference>
<protein>
    <submittedName>
        <fullName evidence="4">Nod factor export ATP-binding protein I</fullName>
    </submittedName>
</protein>
<dbReference type="KEGG" id="rhom:FRIFI_0905"/>
<dbReference type="InterPro" id="IPR003593">
    <property type="entry name" value="AAA+_ATPase"/>
</dbReference>
<gene>
    <name evidence="4" type="ORF">FRIFI_0905</name>
</gene>
<dbReference type="GO" id="GO:0005524">
    <property type="term" value="F:ATP binding"/>
    <property type="evidence" value="ECO:0007669"/>
    <property type="project" value="UniProtKB-KW"/>
</dbReference>
<dbReference type="Proteomes" id="UP000245695">
    <property type="component" value="Chromosome 1"/>
</dbReference>
<evidence type="ECO:0000313" key="4">
    <source>
        <dbReference type="EMBL" id="CEI72445.1"/>
    </source>
</evidence>
<dbReference type="PROSITE" id="PS00211">
    <property type="entry name" value="ABC_TRANSPORTER_1"/>
    <property type="match status" value="1"/>
</dbReference>
<evidence type="ECO:0000259" key="3">
    <source>
        <dbReference type="PROSITE" id="PS50893"/>
    </source>
</evidence>
<reference evidence="4 5" key="1">
    <citation type="submission" date="2014-09" db="EMBL/GenBank/DDBJ databases">
        <authorList>
            <person name="Hornung B.V."/>
        </authorList>
    </citation>
    <scope>NUCLEOTIDE SEQUENCE [LARGE SCALE GENOMIC DNA]</scope>
    <source>
        <strain evidence="4 5">FRIFI</strain>
    </source>
</reference>
<dbReference type="SMART" id="SM00382">
    <property type="entry name" value="AAA"/>
    <property type="match status" value="1"/>
</dbReference>
<dbReference type="InterPro" id="IPR017871">
    <property type="entry name" value="ABC_transporter-like_CS"/>
</dbReference>
<organism evidence="4 5">
    <name type="scientific">Romboutsia hominis</name>
    <dbReference type="NCBI Taxonomy" id="1507512"/>
    <lineage>
        <taxon>Bacteria</taxon>
        <taxon>Bacillati</taxon>
        <taxon>Bacillota</taxon>
        <taxon>Clostridia</taxon>
        <taxon>Peptostreptococcales</taxon>
        <taxon>Peptostreptococcaceae</taxon>
        <taxon>Romboutsia</taxon>
    </lineage>
</organism>
<evidence type="ECO:0000313" key="5">
    <source>
        <dbReference type="Proteomes" id="UP000245695"/>
    </source>
</evidence>